<keyword evidence="3" id="KW-1185">Reference proteome</keyword>
<evidence type="ECO:0000313" key="3">
    <source>
        <dbReference type="Proteomes" id="UP000053462"/>
    </source>
</evidence>
<reference evidence="2 3" key="1">
    <citation type="submission" date="2015-10" db="EMBL/GenBank/DDBJ databases">
        <title>Draft genome sequence of Thermococcus celericrescens strain DSM 17994.</title>
        <authorList>
            <person name="Hong S.-J."/>
            <person name="Park C.-E."/>
            <person name="Shin J.-H."/>
        </authorList>
    </citation>
    <scope>NUCLEOTIDE SEQUENCE [LARGE SCALE GENOMIC DNA]</scope>
    <source>
        <strain evidence="2 3">DSM 17994</strain>
    </source>
</reference>
<name>A0A100XWK6_9EURY</name>
<dbReference type="EMBL" id="LLYW01000034">
    <property type="protein sequence ID" value="KUH32547.1"/>
    <property type="molecule type" value="Genomic_DNA"/>
</dbReference>
<feature type="non-terminal residue" evidence="2">
    <location>
        <position position="106"/>
    </location>
</feature>
<dbReference type="Proteomes" id="UP000053462">
    <property type="component" value="Unassembled WGS sequence"/>
</dbReference>
<proteinExistence type="predicted"/>
<gene>
    <name evidence="2" type="ORF">APY94_09650</name>
</gene>
<organism evidence="2 3">
    <name type="scientific">Thermococcus celericrescens</name>
    <dbReference type="NCBI Taxonomy" id="227598"/>
    <lineage>
        <taxon>Archaea</taxon>
        <taxon>Methanobacteriati</taxon>
        <taxon>Methanobacteriota</taxon>
        <taxon>Thermococci</taxon>
        <taxon>Thermococcales</taxon>
        <taxon>Thermococcaceae</taxon>
        <taxon>Thermococcus</taxon>
    </lineage>
</organism>
<comment type="caution">
    <text evidence="2">The sequence shown here is derived from an EMBL/GenBank/DDBJ whole genome shotgun (WGS) entry which is preliminary data.</text>
</comment>
<accession>A0A100XWK6</accession>
<sequence length="106" mass="11418">MRNEADLKGDLLGLPDLLRVADEREHDADVVVALVDEPLDGLELGPEELRLVETAPDSAPSEHRVPLVRLLLSARKLAELVGRGVEGPVPDAPRVEGLNDGPYALD</sequence>
<feature type="region of interest" description="Disordered" evidence="1">
    <location>
        <begin position="85"/>
        <end position="106"/>
    </location>
</feature>
<evidence type="ECO:0000256" key="1">
    <source>
        <dbReference type="SAM" id="MobiDB-lite"/>
    </source>
</evidence>
<protein>
    <submittedName>
        <fullName evidence="2">Uncharacterized protein</fullName>
    </submittedName>
</protein>
<evidence type="ECO:0000313" key="2">
    <source>
        <dbReference type="EMBL" id="KUH32547.1"/>
    </source>
</evidence>
<dbReference type="AlphaFoldDB" id="A0A100XWK6"/>